<evidence type="ECO:0000256" key="7">
    <source>
        <dbReference type="ARBA" id="ARBA00023306"/>
    </source>
</evidence>
<dbReference type="GO" id="GO:0000776">
    <property type="term" value="C:kinetochore"/>
    <property type="evidence" value="ECO:0007669"/>
    <property type="project" value="TreeGrafter"/>
</dbReference>
<feature type="region of interest" description="Disordered" evidence="9">
    <location>
        <begin position="374"/>
        <end position="494"/>
    </location>
</feature>
<evidence type="ECO:0000256" key="4">
    <source>
        <dbReference type="ARBA" id="ARBA00022618"/>
    </source>
</evidence>
<sequence>MEYPVMEVGSVTSGIKRRVKDRIGKTKLNVSLASKIKTKILNNSSIFKISLKHNNRALAQALSREKENSRRITTEKMLLQKEVEKLNFENTFLRLKLNNLNKKLIEIESLVNNNLITAIEMSTLSEFHHSSFLLSASKRISKQGKSVHLPFARVPLSSENDDDDDGDDDGDKWKIKCNNRITSKTSADITSSGSRQSSTLHQCNWEVLLHKEENQNTCGSDYSEPTSGVDVLPKESCDDSDQSPKTSLSEMKTAPSPFRGEKPSLNNVTDRRKRGSSANNLCVTDLDYQQISSPGFNWNNKISDCTSETRSNLQKNIQCFLDLPCESASNPNGKHIETLQKTDDFQLQKTVYENIDMDLTAGEISKIITISKSNKNQSKKKTDRGKETFRKVKDPSSIKKRERSKRNCKGSSEVGAEEKMESRPERDSVVLDGKGDSEDPNCISSTEQPPQPTVLNKISLQSSWDQENLQSTKRKRTHRTGEQEETHPFSQSAVKPLQDSKFDQCQNILHCNINKPSRQTFVIHKSEKDNLFPNQKDEETSYENLEVANEFHIANVSTKDNENVCDYETQSMLDLTKYVSAQQNQSKRNKPKQKINRRTKIISSMNQLYEDNDKDICVLEKDNFPLQTQANKETTYGNTETTKEFETPTLFTRNNENLDDCKTQNILDLHKQITSIHPAQNESQISKIPRKKVNRKTEIISVVNHCSNDRGVYCSEKDESFLLEKDKDIPGTLKDLSKLQMPAICNKDSEKLCDYKIQTLLGLRKDDNMQPACHNDLKVDKKPRQKVHRKTEIISKANQIHENDGESVNDPLNKKLCQNVNKSEIVSQINQIHENINEDMNGFKSCIKNQDVMSYYGEINSNREEKCDPIPDACVLVKKHRTKLPSGAKNILTGDKNRHILQLTDSSQKSVTLESGIHHDTKETDSGPGEPTYLSKSQKPSTVSTLEDAFSMGVVTGKSCPAKKVKKLTSKSKKRKTSLDLFSDTPGVVEITSNTDHTQQIDKENYLENDKIAKSKSDFCTKVLNPLSQIYSSNIKNSSLDDMCESSVPLSISSSKNLMMEESSSLKSTCIFQVGDDAREKIKERTRKSSRRAQTSQIDRGTFQDLVDSSSVSSNTANLENVSEGQSAQLTRRKRQCVPLNLREPNLVRQVCQGVLLCFEKLFAWISI</sequence>
<reference evidence="10" key="1">
    <citation type="submission" date="2022-06" db="EMBL/GenBank/DDBJ databases">
        <authorList>
            <person name="Andreotti S."/>
            <person name="Wyler E."/>
        </authorList>
    </citation>
    <scope>NUCLEOTIDE SEQUENCE</scope>
</reference>
<dbReference type="Proteomes" id="UP001152836">
    <property type="component" value="Unassembled WGS sequence"/>
</dbReference>
<evidence type="ECO:0000313" key="10">
    <source>
        <dbReference type="EMBL" id="CAH6791650.1"/>
    </source>
</evidence>
<dbReference type="GO" id="GO:0007059">
    <property type="term" value="P:chromosome segregation"/>
    <property type="evidence" value="ECO:0007669"/>
    <property type="project" value="UniProtKB-KW"/>
</dbReference>
<dbReference type="PANTHER" id="PTHR21577">
    <property type="entry name" value="SHUGOSHIN"/>
    <property type="match status" value="1"/>
</dbReference>
<dbReference type="InterPro" id="IPR038889">
    <property type="entry name" value="Shugoshin1/2"/>
</dbReference>
<organism evidence="10 11">
    <name type="scientific">Phodopus roborovskii</name>
    <name type="common">Roborovski's desert hamster</name>
    <name type="synonym">Cricetulus roborovskii</name>
    <dbReference type="NCBI Taxonomy" id="109678"/>
    <lineage>
        <taxon>Eukaryota</taxon>
        <taxon>Metazoa</taxon>
        <taxon>Chordata</taxon>
        <taxon>Craniata</taxon>
        <taxon>Vertebrata</taxon>
        <taxon>Euteleostomi</taxon>
        <taxon>Mammalia</taxon>
        <taxon>Eutheria</taxon>
        <taxon>Euarchontoglires</taxon>
        <taxon>Glires</taxon>
        <taxon>Rodentia</taxon>
        <taxon>Myomorpha</taxon>
        <taxon>Muroidea</taxon>
        <taxon>Cricetidae</taxon>
        <taxon>Cricetinae</taxon>
        <taxon>Phodopus</taxon>
    </lineage>
</organism>
<dbReference type="EMBL" id="CALSGD010001444">
    <property type="protein sequence ID" value="CAH6791650.1"/>
    <property type="molecule type" value="Genomic_DNA"/>
</dbReference>
<dbReference type="PANTHER" id="PTHR21577:SF3">
    <property type="entry name" value="SHUGOSHIN 1-RELATED"/>
    <property type="match status" value="1"/>
</dbReference>
<feature type="region of interest" description="Disordered" evidence="9">
    <location>
        <begin position="906"/>
        <end position="940"/>
    </location>
</feature>
<dbReference type="GO" id="GO:0051177">
    <property type="term" value="P:meiotic sister chromatid cohesion"/>
    <property type="evidence" value="ECO:0007669"/>
    <property type="project" value="TreeGrafter"/>
</dbReference>
<feature type="region of interest" description="Disordered" evidence="9">
    <location>
        <begin position="216"/>
        <end position="276"/>
    </location>
</feature>
<dbReference type="GO" id="GO:0051301">
    <property type="term" value="P:cell division"/>
    <property type="evidence" value="ECO:0007669"/>
    <property type="project" value="UniProtKB-KW"/>
</dbReference>
<evidence type="ECO:0000256" key="8">
    <source>
        <dbReference type="ARBA" id="ARBA00023328"/>
    </source>
</evidence>
<comment type="similarity">
    <text evidence="2">Belongs to the shugoshin family.</text>
</comment>
<dbReference type="AlphaFoldDB" id="A0AAU9ZHM2"/>
<keyword evidence="5" id="KW-0159">Chromosome partition</keyword>
<feature type="compositionally biased region" description="Basic and acidic residues" evidence="9">
    <location>
        <begin position="916"/>
        <end position="925"/>
    </location>
</feature>
<evidence type="ECO:0000256" key="9">
    <source>
        <dbReference type="SAM" id="MobiDB-lite"/>
    </source>
</evidence>
<protein>
    <submittedName>
        <fullName evidence="10">Unknown_gene_16043 protein</fullName>
    </submittedName>
</protein>
<keyword evidence="4" id="KW-0132">Cell division</keyword>
<keyword evidence="8" id="KW-0137">Centromere</keyword>
<evidence type="ECO:0000256" key="2">
    <source>
        <dbReference type="ARBA" id="ARBA00010845"/>
    </source>
</evidence>
<name>A0AAU9ZHM2_PHORO</name>
<feature type="compositionally biased region" description="Polar residues" evidence="9">
    <location>
        <begin position="216"/>
        <end position="226"/>
    </location>
</feature>
<evidence type="ECO:0000256" key="3">
    <source>
        <dbReference type="ARBA" id="ARBA00022454"/>
    </source>
</evidence>
<evidence type="ECO:0000256" key="1">
    <source>
        <dbReference type="ARBA" id="ARBA00004584"/>
    </source>
</evidence>
<proteinExistence type="inferred from homology"/>
<evidence type="ECO:0000313" key="11">
    <source>
        <dbReference type="Proteomes" id="UP001152836"/>
    </source>
</evidence>
<evidence type="ECO:0000256" key="6">
    <source>
        <dbReference type="ARBA" id="ARBA00023054"/>
    </source>
</evidence>
<feature type="compositionally biased region" description="Basic and acidic residues" evidence="9">
    <location>
        <begin position="416"/>
        <end position="437"/>
    </location>
</feature>
<gene>
    <name evidence="10" type="primary">unknown_gene_16043</name>
    <name evidence="10" type="ORF">PHOROB_LOCUS8756</name>
</gene>
<keyword evidence="11" id="KW-1185">Reference proteome</keyword>
<keyword evidence="3" id="KW-0158">Chromosome</keyword>
<keyword evidence="6" id="KW-0175">Coiled coil</keyword>
<comment type="subcellular location">
    <subcellularLocation>
        <location evidence="1">Chromosome</location>
        <location evidence="1">Centromere</location>
    </subcellularLocation>
</comment>
<comment type="caution">
    <text evidence="10">The sequence shown here is derived from an EMBL/GenBank/DDBJ whole genome shotgun (WGS) entry which is preliminary data.</text>
</comment>
<keyword evidence="7" id="KW-0131">Cell cycle</keyword>
<feature type="compositionally biased region" description="Polar residues" evidence="9">
    <location>
        <begin position="442"/>
        <end position="471"/>
    </location>
</feature>
<accession>A0AAU9ZHM2</accession>
<evidence type="ECO:0000256" key="5">
    <source>
        <dbReference type="ARBA" id="ARBA00022829"/>
    </source>
</evidence>
<feature type="compositionally biased region" description="Basic and acidic residues" evidence="9">
    <location>
        <begin position="384"/>
        <end position="399"/>
    </location>
</feature>